<comment type="caution">
    <text evidence="2">The sequence shown here is derived from an EMBL/GenBank/DDBJ whole genome shotgun (WGS) entry which is preliminary data.</text>
</comment>
<dbReference type="OrthoDB" id="9816277at2"/>
<evidence type="ECO:0000313" key="2">
    <source>
        <dbReference type="EMBL" id="EHI56462.1"/>
    </source>
</evidence>
<reference evidence="2 3" key="1">
    <citation type="submission" date="2011-08" db="EMBL/GenBank/DDBJ databases">
        <title>The Genome Sequence of Johnsonella ignava ATCC 51276.</title>
        <authorList>
            <consortium name="The Broad Institute Genome Sequencing Platform"/>
            <person name="Earl A."/>
            <person name="Ward D."/>
            <person name="Feldgarden M."/>
            <person name="Gevers D."/>
            <person name="Izard J."/>
            <person name="Blanton J.M."/>
            <person name="Baranova O.V."/>
            <person name="Dewhirst F.E."/>
            <person name="Young S.K."/>
            <person name="Zeng Q."/>
            <person name="Gargeya S."/>
            <person name="Fitzgerald M."/>
            <person name="Haas B."/>
            <person name="Abouelleil A."/>
            <person name="Alvarado L."/>
            <person name="Arachchi H.M."/>
            <person name="Berlin A."/>
            <person name="Brown A."/>
            <person name="Chapman S.B."/>
            <person name="Chen Z."/>
            <person name="Dunbar C."/>
            <person name="Freedman E."/>
            <person name="Gearin G."/>
            <person name="Gellesch M."/>
            <person name="Goldberg J."/>
            <person name="Griggs A."/>
            <person name="Gujja S."/>
            <person name="Heiman D."/>
            <person name="Howarth C."/>
            <person name="Larson L."/>
            <person name="Lui A."/>
            <person name="MacDonald P.J.P."/>
            <person name="Montmayeur A."/>
            <person name="Murphy C."/>
            <person name="Neiman D."/>
            <person name="Pearson M."/>
            <person name="Priest M."/>
            <person name="Roberts A."/>
            <person name="Saif S."/>
            <person name="Shea T."/>
            <person name="Shenoy N."/>
            <person name="Sisk P."/>
            <person name="Stolte C."/>
            <person name="Sykes S."/>
            <person name="Wortman J."/>
            <person name="Nusbaum C."/>
            <person name="Birren B."/>
        </authorList>
    </citation>
    <scope>NUCLEOTIDE SEQUENCE [LARGE SCALE GENOMIC DNA]</scope>
    <source>
        <strain evidence="2 3">ATCC 51276</strain>
    </source>
</reference>
<dbReference type="HOGENOM" id="CLU_088575_1_0_9"/>
<dbReference type="EMBL" id="ACZL01000007">
    <property type="protein sequence ID" value="EHI56462.1"/>
    <property type="molecule type" value="Genomic_DNA"/>
</dbReference>
<dbReference type="Gene3D" id="1.10.10.2910">
    <property type="match status" value="1"/>
</dbReference>
<proteinExistence type="predicted"/>
<evidence type="ECO:0000313" key="3">
    <source>
        <dbReference type="Proteomes" id="UP000003011"/>
    </source>
</evidence>
<dbReference type="InterPro" id="IPR052345">
    <property type="entry name" value="Rad_response_metalloprotease"/>
</dbReference>
<dbReference type="Proteomes" id="UP000003011">
    <property type="component" value="Unassembled WGS sequence"/>
</dbReference>
<dbReference type="PANTHER" id="PTHR43236:SF2">
    <property type="entry name" value="BLL0069 PROTEIN"/>
    <property type="match status" value="1"/>
</dbReference>
<dbReference type="Pfam" id="PF06114">
    <property type="entry name" value="Peptidase_M78"/>
    <property type="match status" value="1"/>
</dbReference>
<dbReference type="InterPro" id="IPR010359">
    <property type="entry name" value="IrrE_HExxH"/>
</dbReference>
<organism evidence="2 3">
    <name type="scientific">Johnsonella ignava ATCC 51276</name>
    <dbReference type="NCBI Taxonomy" id="679200"/>
    <lineage>
        <taxon>Bacteria</taxon>
        <taxon>Bacillati</taxon>
        <taxon>Bacillota</taxon>
        <taxon>Clostridia</taxon>
        <taxon>Lachnospirales</taxon>
        <taxon>Lachnospiraceae</taxon>
        <taxon>Johnsonella</taxon>
    </lineage>
</organism>
<evidence type="ECO:0000259" key="1">
    <source>
        <dbReference type="Pfam" id="PF06114"/>
    </source>
</evidence>
<dbReference type="eggNOG" id="COG2856">
    <property type="taxonomic scope" value="Bacteria"/>
</dbReference>
<gene>
    <name evidence="2" type="ORF">HMPREF9333_00324</name>
</gene>
<sequence length="252" mass="28763">MIDKMNLSNKASNLRKKLGEDGSSPVDIFKIVQRIDNLTLVFYSFGKNISGVCYKGKSSNVIAINSAMSVGRQRFSLAHELYHLYFDDLNKNSISMISIGNGDENEKKADQFASYFLVPPSSLDELVEEIRKKEIKEKLTVEDVIRIEQYYGVSHKAMLYRLLNDAYIQNEQSQDMEIGVIEIAAKLGYDTTLYRPSSENKNKIVFGHYIAASEKLLELERISQGKYEELLLDAFRDDMVYGIDVEEELPLD</sequence>
<dbReference type="PANTHER" id="PTHR43236">
    <property type="entry name" value="ANTITOXIN HIGA1"/>
    <property type="match status" value="1"/>
</dbReference>
<feature type="domain" description="IrrE N-terminal-like" evidence="1">
    <location>
        <begin position="47"/>
        <end position="162"/>
    </location>
</feature>
<keyword evidence="3" id="KW-1185">Reference proteome</keyword>
<name>G5GFI5_9FIRM</name>
<protein>
    <recommendedName>
        <fullName evidence="1">IrrE N-terminal-like domain-containing protein</fullName>
    </recommendedName>
</protein>
<dbReference type="AlphaFoldDB" id="G5GFI5"/>
<accession>G5GFI5</accession>
<dbReference type="PATRIC" id="fig|679200.3.peg.346"/>
<dbReference type="RefSeq" id="WP_005539350.1">
    <property type="nucleotide sequence ID" value="NZ_JH378829.1"/>
</dbReference>
<dbReference type="STRING" id="679200.HMPREF9333_00324"/>